<keyword evidence="7" id="KW-1185">Reference proteome</keyword>
<dbReference type="PANTHER" id="PTHR48111">
    <property type="entry name" value="REGULATOR OF RPOS"/>
    <property type="match status" value="1"/>
</dbReference>
<dbReference type="SUPFAM" id="SSF47226">
    <property type="entry name" value="Histidine-containing phosphotransfer domain, HPT domain"/>
    <property type="match status" value="1"/>
</dbReference>
<organism evidence="6 7">
    <name type="scientific">Floridaenema aerugineum BLCC-F46</name>
    <dbReference type="NCBI Taxonomy" id="3153654"/>
    <lineage>
        <taxon>Bacteria</taxon>
        <taxon>Bacillati</taxon>
        <taxon>Cyanobacteriota</taxon>
        <taxon>Cyanophyceae</taxon>
        <taxon>Oscillatoriophycideae</taxon>
        <taxon>Aerosakkonematales</taxon>
        <taxon>Aerosakkonemataceae</taxon>
        <taxon>Floridanema</taxon>
        <taxon>Floridanema aerugineum</taxon>
    </lineage>
</organism>
<keyword evidence="1 3" id="KW-0238">DNA-binding</keyword>
<accession>A0ABV4XB41</accession>
<feature type="domain" description="Response regulatory" evidence="4">
    <location>
        <begin position="2"/>
        <end position="116"/>
    </location>
</feature>
<dbReference type="Gene3D" id="3.40.50.2300">
    <property type="match status" value="2"/>
</dbReference>
<dbReference type="InterPro" id="IPR036641">
    <property type="entry name" value="HPT_dom_sf"/>
</dbReference>
<dbReference type="InterPro" id="IPR001789">
    <property type="entry name" value="Sig_transdc_resp-reg_receiver"/>
</dbReference>
<protein>
    <submittedName>
        <fullName evidence="6">Response regulator</fullName>
    </submittedName>
</protein>
<dbReference type="CDD" id="cd19935">
    <property type="entry name" value="REC_OmpR_CusR-like"/>
    <property type="match status" value="1"/>
</dbReference>
<evidence type="ECO:0000313" key="6">
    <source>
        <dbReference type="EMBL" id="MFB2880007.1"/>
    </source>
</evidence>
<dbReference type="PROSITE" id="PS50110">
    <property type="entry name" value="RESPONSE_REGULATORY"/>
    <property type="match status" value="2"/>
</dbReference>
<dbReference type="CDD" id="cd00383">
    <property type="entry name" value="trans_reg_C"/>
    <property type="match status" value="1"/>
</dbReference>
<evidence type="ECO:0000313" key="7">
    <source>
        <dbReference type="Proteomes" id="UP001576774"/>
    </source>
</evidence>
<feature type="modified residue" description="4-aspartylphosphate" evidence="2">
    <location>
        <position position="51"/>
    </location>
</feature>
<dbReference type="SMART" id="SM00862">
    <property type="entry name" value="Trans_reg_C"/>
    <property type="match status" value="1"/>
</dbReference>
<dbReference type="Gene3D" id="6.10.250.690">
    <property type="match status" value="1"/>
</dbReference>
<evidence type="ECO:0000259" key="5">
    <source>
        <dbReference type="PROSITE" id="PS51755"/>
    </source>
</evidence>
<dbReference type="InterPro" id="IPR039420">
    <property type="entry name" value="WalR-like"/>
</dbReference>
<dbReference type="InterPro" id="IPR008207">
    <property type="entry name" value="Sig_transdc_His_kin_Hpt_dom"/>
</dbReference>
<keyword evidence="2" id="KW-0597">Phosphoprotein</keyword>
<dbReference type="InterPro" id="IPR001867">
    <property type="entry name" value="OmpR/PhoB-type_DNA-bd"/>
</dbReference>
<sequence length="509" mass="57936">MKILLVEDDSHTQEVLQTTLTKQNFLVDGATDGETAWELLGQFTYDLLLLDVMLPKLDGISLCRRLRQAENPILIMLLTTRDSVTDKLLGLESGADDYLTKPIDLQELTARIHTLTRRNPLVPNSILTYDRLCLDPVSRQVTYNGQLLKIGRKEYLILELLLRHPHQVFNRSEIIDRLWSLDQEIPTEATVKSHIRSIRRKLEQVGGEDLIQTLYGQGYRLNPALQKPPALEQINKITANVWERAYSKSLDKIAELEQAIAILQSGNLEETLRQQTVFTAHKLAGTLGVFGFEIAAQLSQQIEDVFRLPLVPPESATQLWQWIQALRRELDGTQRSIAPPNIPLQKRIYKAGRMPTPQELLEMSNTQSSTTSTWKNTRILAIDDDPNLLNQIQSILTVQGMQTHCLTEATELWEVMEQVKPDLLIVDILLPEIDGLALCQQIRNSSRWAWLPILVLSVRSDRQTVNQVFTAGADDYISKPIVPEELITRLTNRLNRHQLIQQLASNSTH</sequence>
<dbReference type="Gene3D" id="1.20.120.160">
    <property type="entry name" value="HPT domain"/>
    <property type="match status" value="1"/>
</dbReference>
<dbReference type="PANTHER" id="PTHR48111:SF15">
    <property type="entry name" value="OMPR SUBFAMILY"/>
    <property type="match status" value="1"/>
</dbReference>
<gene>
    <name evidence="6" type="ORF">ACE1CC_24415</name>
</gene>
<reference evidence="6 7" key="1">
    <citation type="submission" date="2024-09" db="EMBL/GenBank/DDBJ databases">
        <title>Floridaenema gen nov. (Aerosakkonemataceae, Aerosakkonematales ord. nov., Cyanobacteria) from benthic tropical and subtropical fresh waters, with the description of four new species.</title>
        <authorList>
            <person name="Moretto J.A."/>
            <person name="Berthold D.E."/>
            <person name="Lefler F.W."/>
            <person name="Huang I.-S."/>
            <person name="Laughinghouse H. IV."/>
        </authorList>
    </citation>
    <scope>NUCLEOTIDE SEQUENCE [LARGE SCALE GENOMIC DNA]</scope>
    <source>
        <strain evidence="6 7">BLCC-F46</strain>
    </source>
</reference>
<dbReference type="Pfam" id="PF01627">
    <property type="entry name" value="Hpt"/>
    <property type="match status" value="1"/>
</dbReference>
<dbReference type="PROSITE" id="PS51755">
    <property type="entry name" value="OMPR_PHOB"/>
    <property type="match status" value="1"/>
</dbReference>
<dbReference type="Pfam" id="PF00072">
    <property type="entry name" value="Response_reg"/>
    <property type="match status" value="2"/>
</dbReference>
<feature type="modified residue" description="4-aspartylphosphate" evidence="2">
    <location>
        <position position="427"/>
    </location>
</feature>
<evidence type="ECO:0000256" key="3">
    <source>
        <dbReference type="PROSITE-ProRule" id="PRU01091"/>
    </source>
</evidence>
<dbReference type="Proteomes" id="UP001576774">
    <property type="component" value="Unassembled WGS sequence"/>
</dbReference>
<name>A0ABV4XB41_9CYAN</name>
<dbReference type="Gene3D" id="1.10.10.10">
    <property type="entry name" value="Winged helix-like DNA-binding domain superfamily/Winged helix DNA-binding domain"/>
    <property type="match status" value="1"/>
</dbReference>
<evidence type="ECO:0000259" key="4">
    <source>
        <dbReference type="PROSITE" id="PS50110"/>
    </source>
</evidence>
<evidence type="ECO:0000256" key="2">
    <source>
        <dbReference type="PROSITE-ProRule" id="PRU00169"/>
    </source>
</evidence>
<feature type="domain" description="Response regulatory" evidence="4">
    <location>
        <begin position="378"/>
        <end position="494"/>
    </location>
</feature>
<feature type="DNA-binding region" description="OmpR/PhoB-type" evidence="3">
    <location>
        <begin position="124"/>
        <end position="223"/>
    </location>
</feature>
<dbReference type="InterPro" id="IPR036388">
    <property type="entry name" value="WH-like_DNA-bd_sf"/>
</dbReference>
<dbReference type="RefSeq" id="WP_413273037.1">
    <property type="nucleotide sequence ID" value="NZ_JBHFNQ010000190.1"/>
</dbReference>
<dbReference type="EMBL" id="JBHFNQ010000190">
    <property type="protein sequence ID" value="MFB2880007.1"/>
    <property type="molecule type" value="Genomic_DNA"/>
</dbReference>
<feature type="domain" description="OmpR/PhoB-type" evidence="5">
    <location>
        <begin position="124"/>
        <end position="223"/>
    </location>
</feature>
<dbReference type="SUPFAM" id="SSF52172">
    <property type="entry name" value="CheY-like"/>
    <property type="match status" value="2"/>
</dbReference>
<dbReference type="Pfam" id="PF00486">
    <property type="entry name" value="Trans_reg_C"/>
    <property type="match status" value="1"/>
</dbReference>
<dbReference type="InterPro" id="IPR011006">
    <property type="entry name" value="CheY-like_superfamily"/>
</dbReference>
<dbReference type="SMART" id="SM00448">
    <property type="entry name" value="REC"/>
    <property type="match status" value="2"/>
</dbReference>
<dbReference type="CDD" id="cd17574">
    <property type="entry name" value="REC_OmpR"/>
    <property type="match status" value="1"/>
</dbReference>
<proteinExistence type="predicted"/>
<comment type="caution">
    <text evidence="6">The sequence shown here is derived from an EMBL/GenBank/DDBJ whole genome shotgun (WGS) entry which is preliminary data.</text>
</comment>
<evidence type="ECO:0000256" key="1">
    <source>
        <dbReference type="ARBA" id="ARBA00023125"/>
    </source>
</evidence>